<sequence>MSEGKRFYVFLMEFIGFLGLLVLCLWLALRPKSPSYSVVFLSIEQHPGENGSIFYSLEIENPNKDSSIYYDDIILSFLYGQQEDKVGETTIGSFHQGTGKISIQDVGN</sequence>
<dbReference type="EMBL" id="BT144586">
    <property type="protein sequence ID" value="AFK44380.1"/>
    <property type="molecule type" value="mRNA"/>
</dbReference>
<reference evidence="4" key="1">
    <citation type="submission" date="2012-05" db="EMBL/GenBank/DDBJ databases">
        <authorList>
            <person name="Krishnakumar V."/>
            <person name="Cheung F."/>
            <person name="Xiao Y."/>
            <person name="Chan A."/>
            <person name="Moskal W.A."/>
            <person name="Town C.D."/>
        </authorList>
    </citation>
    <scope>NUCLEOTIDE SEQUENCE</scope>
</reference>
<dbReference type="GO" id="GO:0009506">
    <property type="term" value="C:plasmodesma"/>
    <property type="evidence" value="ECO:0007669"/>
    <property type="project" value="TreeGrafter"/>
</dbReference>
<dbReference type="PANTHER" id="PTHR31415">
    <property type="entry name" value="OS05G0367900 PROTEIN"/>
    <property type="match status" value="1"/>
</dbReference>
<accession>I3SVT8</accession>
<feature type="transmembrane region" description="Helical" evidence="3">
    <location>
        <begin position="7"/>
        <end position="29"/>
    </location>
</feature>
<comment type="subcellular location">
    <subcellularLocation>
        <location evidence="1">Membrane</location>
    </subcellularLocation>
</comment>
<dbReference type="PANTHER" id="PTHR31415:SF89">
    <property type="entry name" value="PROTEIN NDR1-LIKE"/>
    <property type="match status" value="1"/>
</dbReference>
<name>I3SVT8_LOTJA</name>
<dbReference type="GO" id="GO:0005886">
    <property type="term" value="C:plasma membrane"/>
    <property type="evidence" value="ECO:0007669"/>
    <property type="project" value="TreeGrafter"/>
</dbReference>
<dbReference type="AlphaFoldDB" id="I3SVT8"/>
<evidence type="ECO:0000256" key="3">
    <source>
        <dbReference type="SAM" id="Phobius"/>
    </source>
</evidence>
<keyword evidence="2 3" id="KW-0472">Membrane</keyword>
<evidence type="ECO:0000313" key="4">
    <source>
        <dbReference type="EMBL" id="AFK44380.1"/>
    </source>
</evidence>
<protein>
    <submittedName>
        <fullName evidence="4">Uncharacterized protein</fullName>
    </submittedName>
</protein>
<proteinExistence type="evidence at transcript level"/>
<evidence type="ECO:0000256" key="2">
    <source>
        <dbReference type="ARBA" id="ARBA00023136"/>
    </source>
</evidence>
<keyword evidence="3" id="KW-1133">Transmembrane helix</keyword>
<dbReference type="GO" id="GO:0098542">
    <property type="term" value="P:defense response to other organism"/>
    <property type="evidence" value="ECO:0007669"/>
    <property type="project" value="InterPro"/>
</dbReference>
<organism evidence="4">
    <name type="scientific">Lotus japonicus</name>
    <name type="common">Lotus corniculatus var. japonicus</name>
    <dbReference type="NCBI Taxonomy" id="34305"/>
    <lineage>
        <taxon>Eukaryota</taxon>
        <taxon>Viridiplantae</taxon>
        <taxon>Streptophyta</taxon>
        <taxon>Embryophyta</taxon>
        <taxon>Tracheophyta</taxon>
        <taxon>Spermatophyta</taxon>
        <taxon>Magnoliopsida</taxon>
        <taxon>eudicotyledons</taxon>
        <taxon>Gunneridae</taxon>
        <taxon>Pentapetalae</taxon>
        <taxon>rosids</taxon>
        <taxon>fabids</taxon>
        <taxon>Fabales</taxon>
        <taxon>Fabaceae</taxon>
        <taxon>Papilionoideae</taxon>
        <taxon>50 kb inversion clade</taxon>
        <taxon>NPAAA clade</taxon>
        <taxon>Hologalegina</taxon>
        <taxon>robinioid clade</taxon>
        <taxon>Loteae</taxon>
        <taxon>Lotus</taxon>
    </lineage>
</organism>
<evidence type="ECO:0000256" key="1">
    <source>
        <dbReference type="ARBA" id="ARBA00004370"/>
    </source>
</evidence>
<keyword evidence="3" id="KW-0812">Transmembrane</keyword>
<dbReference type="InterPro" id="IPR044839">
    <property type="entry name" value="NDR1-like"/>
</dbReference>